<sequence length="155" mass="17659">MAWSLDRVMRNFEIEVENELQDFAEDVEDHAKNRRQWNDDTGSAAQSVTGWVVDRGDRTKNWGGGKWEHARTTSGVSRWGHNMDNYEITEMNEPSIGQHDETTVALTTFMKYGPAMKTHWTHGAQTMIETIKESSHWGEAPFLMACARAVRSAIS</sequence>
<evidence type="ECO:0000313" key="2">
    <source>
        <dbReference type="EMBL" id="QJH95681.1"/>
    </source>
</evidence>
<gene>
    <name evidence="1" type="ORF">MM415A00773_0024</name>
    <name evidence="2" type="ORF">TM448B00502_0014</name>
</gene>
<dbReference type="EMBL" id="MT144626">
    <property type="protein sequence ID" value="QJH95681.1"/>
    <property type="molecule type" value="Genomic_DNA"/>
</dbReference>
<proteinExistence type="predicted"/>
<name>A0A6M3XD21_9ZZZZ</name>
<evidence type="ECO:0000313" key="1">
    <source>
        <dbReference type="EMBL" id="QJA80149.1"/>
    </source>
</evidence>
<dbReference type="EMBL" id="MT142408">
    <property type="protein sequence ID" value="QJA80149.1"/>
    <property type="molecule type" value="Genomic_DNA"/>
</dbReference>
<accession>A0A6M3XD21</accession>
<evidence type="ECO:0008006" key="3">
    <source>
        <dbReference type="Google" id="ProtNLM"/>
    </source>
</evidence>
<dbReference type="AlphaFoldDB" id="A0A6M3XD21"/>
<reference evidence="2" key="1">
    <citation type="submission" date="2020-03" db="EMBL/GenBank/DDBJ databases">
        <title>The deep terrestrial virosphere.</title>
        <authorList>
            <person name="Holmfeldt K."/>
            <person name="Nilsson E."/>
            <person name="Simone D."/>
            <person name="Lopez-Fernandez M."/>
            <person name="Wu X."/>
            <person name="de Brujin I."/>
            <person name="Lundin D."/>
            <person name="Andersson A."/>
            <person name="Bertilsson S."/>
            <person name="Dopson M."/>
        </authorList>
    </citation>
    <scope>NUCLEOTIDE SEQUENCE</scope>
    <source>
        <strain evidence="1">MM415A00773</strain>
        <strain evidence="2">TM448B00502</strain>
    </source>
</reference>
<organism evidence="2">
    <name type="scientific">viral metagenome</name>
    <dbReference type="NCBI Taxonomy" id="1070528"/>
    <lineage>
        <taxon>unclassified sequences</taxon>
        <taxon>metagenomes</taxon>
        <taxon>organismal metagenomes</taxon>
    </lineage>
</organism>
<protein>
    <recommendedName>
        <fullName evidence="3">Capsid protein</fullName>
    </recommendedName>
</protein>